<gene>
    <name evidence="23" type="ORF">DCHRY22_LOCUS3974</name>
</gene>
<comment type="similarity">
    <text evidence="5">Belongs to the glycosyltransferase 47 family.</text>
</comment>
<feature type="domain" description="Glycosyl transferase 64" evidence="22">
    <location>
        <begin position="449"/>
        <end position="694"/>
    </location>
</feature>
<keyword evidence="9 20" id="KW-0812">Transmembrane</keyword>
<evidence type="ECO:0000256" key="10">
    <source>
        <dbReference type="ARBA" id="ARBA00022723"/>
    </source>
</evidence>
<dbReference type="PANTHER" id="PTHR48261:SF5">
    <property type="entry name" value="EXOSTOSIN GLYCOSYLTRANSFERASE 2"/>
    <property type="match status" value="1"/>
</dbReference>
<dbReference type="GO" id="GO:0015020">
    <property type="term" value="F:glucuronosyltransferase activity"/>
    <property type="evidence" value="ECO:0007669"/>
    <property type="project" value="UniProtKB-ARBA"/>
</dbReference>
<evidence type="ECO:0000256" key="5">
    <source>
        <dbReference type="ARBA" id="ARBA00010271"/>
    </source>
</evidence>
<dbReference type="GO" id="GO:0050508">
    <property type="term" value="F:glucuronosyl-N-acetylglucosaminyl-proteoglycan 4-alpha-N-acetylglucosaminyltransferase activity"/>
    <property type="evidence" value="ECO:0007669"/>
    <property type="project" value="UniProtKB-EC"/>
</dbReference>
<evidence type="ECO:0000313" key="24">
    <source>
        <dbReference type="Proteomes" id="UP000789524"/>
    </source>
</evidence>
<feature type="domain" description="Exostosin GT47" evidence="21">
    <location>
        <begin position="103"/>
        <end position="374"/>
    </location>
</feature>
<dbReference type="SUPFAM" id="SSF53448">
    <property type="entry name" value="Nucleotide-diphospho-sugar transferases"/>
    <property type="match status" value="1"/>
</dbReference>
<dbReference type="Pfam" id="PF09258">
    <property type="entry name" value="Glyco_transf_64"/>
    <property type="match status" value="1"/>
</dbReference>
<evidence type="ECO:0000256" key="17">
    <source>
        <dbReference type="ARBA" id="ARBA00023180"/>
    </source>
</evidence>
<evidence type="ECO:0000256" key="15">
    <source>
        <dbReference type="ARBA" id="ARBA00023136"/>
    </source>
</evidence>
<dbReference type="InterPro" id="IPR029044">
    <property type="entry name" value="Nucleotide-diphossugar_trans"/>
</dbReference>
<evidence type="ECO:0000256" key="16">
    <source>
        <dbReference type="ARBA" id="ARBA00023157"/>
    </source>
</evidence>
<keyword evidence="12" id="KW-0735">Signal-anchor</keyword>
<comment type="subcellular location">
    <subcellularLocation>
        <location evidence="3">Endoplasmic reticulum membrane</location>
        <topology evidence="3">Single-pass type II membrane protein</topology>
    </subcellularLocation>
    <subcellularLocation>
        <location evidence="2">Golgi apparatus membrane</location>
        <topology evidence="2">Single-pass type II membrane protein</topology>
    </subcellularLocation>
</comment>
<evidence type="ECO:0000256" key="4">
    <source>
        <dbReference type="ARBA" id="ARBA00004922"/>
    </source>
</evidence>
<keyword evidence="8" id="KW-0808">Transferase</keyword>
<feature type="transmembrane region" description="Helical" evidence="20">
    <location>
        <begin position="21"/>
        <end position="46"/>
    </location>
</feature>
<keyword evidence="24" id="KW-1185">Reference proteome</keyword>
<name>A0A8J2W0K9_9NEOP</name>
<evidence type="ECO:0000256" key="12">
    <source>
        <dbReference type="ARBA" id="ARBA00022968"/>
    </source>
</evidence>
<keyword evidence="7" id="KW-0328">Glycosyltransferase</keyword>
<protein>
    <recommendedName>
        <fullName evidence="19">Exostosin-2</fullName>
        <ecNumber evidence="6">2.4.1.224</ecNumber>
    </recommendedName>
</protein>
<keyword evidence="17" id="KW-0325">Glycoprotein</keyword>
<evidence type="ECO:0000256" key="7">
    <source>
        <dbReference type="ARBA" id="ARBA00022676"/>
    </source>
</evidence>
<keyword evidence="15 20" id="KW-0472">Membrane</keyword>
<evidence type="ECO:0000256" key="9">
    <source>
        <dbReference type="ARBA" id="ARBA00022692"/>
    </source>
</evidence>
<evidence type="ECO:0000256" key="11">
    <source>
        <dbReference type="ARBA" id="ARBA00022824"/>
    </source>
</evidence>
<comment type="pathway">
    <text evidence="4">Protein modification; protein glycosylation.</text>
</comment>
<reference evidence="23" key="1">
    <citation type="submission" date="2021-09" db="EMBL/GenBank/DDBJ databases">
        <authorList>
            <person name="Martin H S."/>
        </authorList>
    </citation>
    <scope>NUCLEOTIDE SEQUENCE</scope>
</reference>
<evidence type="ECO:0000256" key="18">
    <source>
        <dbReference type="ARBA" id="ARBA00023211"/>
    </source>
</evidence>
<dbReference type="InterPro" id="IPR015338">
    <property type="entry name" value="GT64_dom"/>
</dbReference>
<dbReference type="EC" id="2.4.1.224" evidence="6"/>
<evidence type="ECO:0000256" key="19">
    <source>
        <dbReference type="ARBA" id="ARBA00069568"/>
    </source>
</evidence>
<evidence type="ECO:0000256" key="1">
    <source>
        <dbReference type="ARBA" id="ARBA00001936"/>
    </source>
</evidence>
<dbReference type="Gene3D" id="3.90.550.10">
    <property type="entry name" value="Spore Coat Polysaccharide Biosynthesis Protein SpsA, Chain A"/>
    <property type="match status" value="1"/>
</dbReference>
<evidence type="ECO:0000256" key="13">
    <source>
        <dbReference type="ARBA" id="ARBA00022989"/>
    </source>
</evidence>
<dbReference type="InterPro" id="IPR004263">
    <property type="entry name" value="Exostosin"/>
</dbReference>
<dbReference type="Pfam" id="PF03016">
    <property type="entry name" value="Exostosin_GT47"/>
    <property type="match status" value="1"/>
</dbReference>
<dbReference type="OrthoDB" id="5954868at2759"/>
<dbReference type="GO" id="GO:0046872">
    <property type="term" value="F:metal ion binding"/>
    <property type="evidence" value="ECO:0007669"/>
    <property type="project" value="UniProtKB-KW"/>
</dbReference>
<evidence type="ECO:0000256" key="2">
    <source>
        <dbReference type="ARBA" id="ARBA00004323"/>
    </source>
</evidence>
<proteinExistence type="inferred from homology"/>
<dbReference type="GO" id="GO:0000139">
    <property type="term" value="C:Golgi membrane"/>
    <property type="evidence" value="ECO:0007669"/>
    <property type="project" value="UniProtKB-SubCell"/>
</dbReference>
<evidence type="ECO:0000256" key="14">
    <source>
        <dbReference type="ARBA" id="ARBA00023034"/>
    </source>
</evidence>
<sequence length="710" mass="82091">MAAETLLKTSKYSKYTYRQIVYHRFFVGLLLFILISLVLTVVFNLFAGSAPHADIYESVNLEALSLPIRNIVSRSRSADPRWTNCTYWYCFNVYKCGRGGHDKITIYIYPLTEYRNENGKAISQFSREFYEILSTIKRSKYYTPNPEDACLLVPSIDTLNQIGFSSEYVSKALQSLEHWNNGENHLIFNMVAGISPNYNTVIDLNTSKAIIAGAGYDTWTFRYGFDISIPLYSYIAQRINSSQPKQKSFMIISTQTNIPSDYLAQLQSIASSSNDLLLLDRCKDASTDYTKRCEYTTGKMFDYPDILKEGMFCLVVRSARLAQPVLMDVIASQCIPIIIADAIIMPFNSHVDWNKIALFVPEENIKNLLRIVHSVSKERKGEMYWQLRWVYERYFSSIEKITLTTLEIINEKVFPLSARMYEDWNVPEHLYGPVNPLFLPVTAPKSPGFTAVILTYDRVSSLFTLVRQLVRTPSLAKILVIWNNQKKPPPPSSEWPVVNKPLKVIRTKENKLSNRFFPYDEIDTECQLTIDDDIVMLTPDELEFGFDVWREFPDRIVGFPSRLHVWDNVTHTWKYHSEWTNQISMVLTGAAFHHKLWSWYYTYKMPDEIRTWVDDNFNCEDIAMNFLVANITRKPPIKVTPRKKFKCPECTNTEMLSADARHMSQRSACIDRFATVYGHMALRSLEFRADPLQYKENAGVPHAYPDIGAL</sequence>
<accession>A0A8J2W0K9</accession>
<evidence type="ECO:0000313" key="23">
    <source>
        <dbReference type="EMBL" id="CAG9562674.1"/>
    </source>
</evidence>
<evidence type="ECO:0000259" key="22">
    <source>
        <dbReference type="Pfam" id="PF09258"/>
    </source>
</evidence>
<keyword evidence="18" id="KW-0464">Manganese</keyword>
<dbReference type="Proteomes" id="UP000789524">
    <property type="component" value="Unassembled WGS sequence"/>
</dbReference>
<keyword evidence="11" id="KW-0256">Endoplasmic reticulum</keyword>
<dbReference type="InterPro" id="IPR040911">
    <property type="entry name" value="Exostosin_GT47"/>
</dbReference>
<dbReference type="AlphaFoldDB" id="A0A8J2W0K9"/>
<evidence type="ECO:0000256" key="20">
    <source>
        <dbReference type="SAM" id="Phobius"/>
    </source>
</evidence>
<dbReference type="EMBL" id="CAKASE010000048">
    <property type="protein sequence ID" value="CAG9562674.1"/>
    <property type="molecule type" value="Genomic_DNA"/>
</dbReference>
<keyword evidence="16" id="KW-1015">Disulfide bond</keyword>
<comment type="caution">
    <text evidence="23">The sequence shown here is derived from an EMBL/GenBank/DDBJ whole genome shotgun (WGS) entry which is preliminary data.</text>
</comment>
<keyword evidence="14" id="KW-0333">Golgi apparatus</keyword>
<dbReference type="GO" id="GO:0005789">
    <property type="term" value="C:endoplasmic reticulum membrane"/>
    <property type="evidence" value="ECO:0007669"/>
    <property type="project" value="UniProtKB-SubCell"/>
</dbReference>
<keyword evidence="13 20" id="KW-1133">Transmembrane helix</keyword>
<dbReference type="GO" id="GO:0015012">
    <property type="term" value="P:heparan sulfate proteoglycan biosynthetic process"/>
    <property type="evidence" value="ECO:0007669"/>
    <property type="project" value="UniProtKB-ARBA"/>
</dbReference>
<evidence type="ECO:0000256" key="8">
    <source>
        <dbReference type="ARBA" id="ARBA00022679"/>
    </source>
</evidence>
<evidence type="ECO:0000259" key="21">
    <source>
        <dbReference type="Pfam" id="PF03016"/>
    </source>
</evidence>
<dbReference type="PANTHER" id="PTHR48261">
    <property type="entry name" value="ACETYLGLUCOSAMINYLTRANSFERASE"/>
    <property type="match status" value="1"/>
</dbReference>
<comment type="cofactor">
    <cofactor evidence="1">
        <name>Mn(2+)</name>
        <dbReference type="ChEBI" id="CHEBI:29035"/>
    </cofactor>
</comment>
<keyword evidence="10" id="KW-0479">Metal-binding</keyword>
<dbReference type="FunFam" id="3.90.550.10:FF:000035">
    <property type="entry name" value="Putative Exostosin-2"/>
    <property type="match status" value="1"/>
</dbReference>
<evidence type="ECO:0000256" key="3">
    <source>
        <dbReference type="ARBA" id="ARBA00004648"/>
    </source>
</evidence>
<organism evidence="23 24">
    <name type="scientific">Danaus chrysippus</name>
    <name type="common">African queen</name>
    <dbReference type="NCBI Taxonomy" id="151541"/>
    <lineage>
        <taxon>Eukaryota</taxon>
        <taxon>Metazoa</taxon>
        <taxon>Ecdysozoa</taxon>
        <taxon>Arthropoda</taxon>
        <taxon>Hexapoda</taxon>
        <taxon>Insecta</taxon>
        <taxon>Pterygota</taxon>
        <taxon>Neoptera</taxon>
        <taxon>Endopterygota</taxon>
        <taxon>Lepidoptera</taxon>
        <taxon>Glossata</taxon>
        <taxon>Ditrysia</taxon>
        <taxon>Papilionoidea</taxon>
        <taxon>Nymphalidae</taxon>
        <taxon>Danainae</taxon>
        <taxon>Danaini</taxon>
        <taxon>Danaina</taxon>
        <taxon>Danaus</taxon>
        <taxon>Anosia</taxon>
    </lineage>
</organism>
<evidence type="ECO:0000256" key="6">
    <source>
        <dbReference type="ARBA" id="ARBA00012194"/>
    </source>
</evidence>